<keyword evidence="3" id="KW-0804">Transcription</keyword>
<comment type="caution">
    <text evidence="5">The sequence shown here is derived from an EMBL/GenBank/DDBJ whole genome shotgun (WGS) entry which is preliminary data.</text>
</comment>
<accession>A0A931A772</accession>
<gene>
    <name evidence="5" type="ORF">ITP53_09280</name>
</gene>
<dbReference type="PANTHER" id="PTHR30146">
    <property type="entry name" value="LACI-RELATED TRANSCRIPTIONAL REPRESSOR"/>
    <property type="match status" value="1"/>
</dbReference>
<evidence type="ECO:0000256" key="1">
    <source>
        <dbReference type="ARBA" id="ARBA00023015"/>
    </source>
</evidence>
<feature type="domain" description="HTH lacI-type" evidence="4">
    <location>
        <begin position="32"/>
        <end position="76"/>
    </location>
</feature>
<dbReference type="Pfam" id="PF00356">
    <property type="entry name" value="LacI"/>
    <property type="match status" value="1"/>
</dbReference>
<proteinExistence type="predicted"/>
<dbReference type="CDD" id="cd06279">
    <property type="entry name" value="PBP1_LacI-like"/>
    <property type="match status" value="1"/>
</dbReference>
<dbReference type="AlphaFoldDB" id="A0A931A772"/>
<evidence type="ECO:0000313" key="6">
    <source>
        <dbReference type="Proteomes" id="UP000605361"/>
    </source>
</evidence>
<dbReference type="GO" id="GO:0000976">
    <property type="term" value="F:transcription cis-regulatory region binding"/>
    <property type="evidence" value="ECO:0007669"/>
    <property type="project" value="TreeGrafter"/>
</dbReference>
<dbReference type="SUPFAM" id="SSF53822">
    <property type="entry name" value="Periplasmic binding protein-like I"/>
    <property type="match status" value="1"/>
</dbReference>
<dbReference type="SUPFAM" id="SSF47413">
    <property type="entry name" value="lambda repressor-like DNA-binding domains"/>
    <property type="match status" value="1"/>
</dbReference>
<organism evidence="5 6">
    <name type="scientific">Nonomuraea cypriaca</name>
    <dbReference type="NCBI Taxonomy" id="1187855"/>
    <lineage>
        <taxon>Bacteria</taxon>
        <taxon>Bacillati</taxon>
        <taxon>Actinomycetota</taxon>
        <taxon>Actinomycetes</taxon>
        <taxon>Streptosporangiales</taxon>
        <taxon>Streptosporangiaceae</taxon>
        <taxon>Nonomuraea</taxon>
    </lineage>
</organism>
<dbReference type="InterPro" id="IPR046335">
    <property type="entry name" value="LacI/GalR-like_sensor"/>
</dbReference>
<keyword evidence="6" id="KW-1185">Reference proteome</keyword>
<dbReference type="PANTHER" id="PTHR30146:SF138">
    <property type="entry name" value="TRANSCRIPTIONAL REGULATORY PROTEIN"/>
    <property type="match status" value="1"/>
</dbReference>
<dbReference type="SMART" id="SM00354">
    <property type="entry name" value="HTH_LACI"/>
    <property type="match status" value="1"/>
</dbReference>
<dbReference type="PROSITE" id="PS50932">
    <property type="entry name" value="HTH_LACI_2"/>
    <property type="match status" value="1"/>
</dbReference>
<dbReference type="Pfam" id="PF13377">
    <property type="entry name" value="Peripla_BP_3"/>
    <property type="match status" value="1"/>
</dbReference>
<dbReference type="RefSeq" id="WP_195894913.1">
    <property type="nucleotide sequence ID" value="NZ_JADOGI010000020.1"/>
</dbReference>
<name>A0A931A772_9ACTN</name>
<evidence type="ECO:0000256" key="3">
    <source>
        <dbReference type="ARBA" id="ARBA00023163"/>
    </source>
</evidence>
<dbReference type="Gene3D" id="3.40.50.2300">
    <property type="match status" value="2"/>
</dbReference>
<dbReference type="CDD" id="cd01392">
    <property type="entry name" value="HTH_LacI"/>
    <property type="match status" value="1"/>
</dbReference>
<keyword evidence="1" id="KW-0805">Transcription regulation</keyword>
<dbReference type="Proteomes" id="UP000605361">
    <property type="component" value="Unassembled WGS sequence"/>
</dbReference>
<keyword evidence="2 5" id="KW-0238">DNA-binding</keyword>
<dbReference type="InterPro" id="IPR000843">
    <property type="entry name" value="HTH_LacI"/>
</dbReference>
<protein>
    <submittedName>
        <fullName evidence="5">LacI family DNA-binding transcriptional regulator</fullName>
    </submittedName>
</protein>
<evidence type="ECO:0000313" key="5">
    <source>
        <dbReference type="EMBL" id="MBF8185934.1"/>
    </source>
</evidence>
<reference evidence="5" key="1">
    <citation type="submission" date="2020-11" db="EMBL/GenBank/DDBJ databases">
        <title>Whole-genome analyses of Nonomuraea sp. K274.</title>
        <authorList>
            <person name="Veyisoglu A."/>
        </authorList>
    </citation>
    <scope>NUCLEOTIDE SEQUENCE</scope>
    <source>
        <strain evidence="5">K274</strain>
    </source>
</reference>
<dbReference type="GO" id="GO:0003700">
    <property type="term" value="F:DNA-binding transcription factor activity"/>
    <property type="evidence" value="ECO:0007669"/>
    <property type="project" value="TreeGrafter"/>
</dbReference>
<evidence type="ECO:0000259" key="4">
    <source>
        <dbReference type="PROSITE" id="PS50932"/>
    </source>
</evidence>
<dbReference type="InterPro" id="IPR010982">
    <property type="entry name" value="Lambda_DNA-bd_dom_sf"/>
</dbReference>
<dbReference type="EMBL" id="JADOGI010000020">
    <property type="protein sequence ID" value="MBF8185934.1"/>
    <property type="molecule type" value="Genomic_DNA"/>
</dbReference>
<dbReference type="InterPro" id="IPR028082">
    <property type="entry name" value="Peripla_BP_I"/>
</dbReference>
<sequence>MRHHIVRHAGSSRSAVHLSEYASRIRTLARDVSRATVSYAFSRPDQLSDALRQRIMEVADELGYAGPNPTARSLRLGRAGALGLIFSETLAYAFADPYAVGFFQGLATAAEDAGVGLLILPLPHGDRRSETVRDAVVDAFCVMSLPDGHPALAEVFARRLPVVVVDEPYVPGHPFVGIDEPAAGAAAARHLLELGHRRLGVAMVGLHEDGHTGWSDRARQESATFEAMRARRGGYQRACEEAGLDWAGVPFYEVARNSREAGRKAGHALLGREPRPTAILTNTDVLALGVLDAAADLGLAVPADLSVVGFSDSAAEEAGLTTVRQAKQEIGEKAGRLLLSGGVAKPERLLFPHELIVRSSTAPPS</sequence>
<dbReference type="Gene3D" id="1.10.260.40">
    <property type="entry name" value="lambda repressor-like DNA-binding domains"/>
    <property type="match status" value="1"/>
</dbReference>
<evidence type="ECO:0000256" key="2">
    <source>
        <dbReference type="ARBA" id="ARBA00023125"/>
    </source>
</evidence>